<dbReference type="GeneID" id="111739356"/>
<keyword evidence="2" id="KW-1185">Reference proteome</keyword>
<feature type="compositionally biased region" description="Low complexity" evidence="1">
    <location>
        <begin position="46"/>
        <end position="61"/>
    </location>
</feature>
<dbReference type="Proteomes" id="UP000515202">
    <property type="component" value="Unplaced"/>
</dbReference>
<dbReference type="OrthoDB" id="9809174at2759"/>
<feature type="region of interest" description="Disordered" evidence="1">
    <location>
        <begin position="12"/>
        <end position="114"/>
    </location>
</feature>
<protein>
    <submittedName>
        <fullName evidence="3">Vegetative cell wall protein gp1-like</fullName>
    </submittedName>
</protein>
<dbReference type="AlphaFoldDB" id="A0A6P6CFD5"/>
<dbReference type="KEGG" id="pvp:111739356"/>
<gene>
    <name evidence="3" type="primary">LOC111739356</name>
</gene>
<sequence length="185" mass="19946">MERNWLYVFISQSKQGWGGERVGPPCTTAPAGLKAAPSPPLPPTQLPSSRPLSPQSLQPLSLQPPPPQAPVPPRPDSPPLAKPDRAEPAADTRNQPPRPRPRLTLTGCPSQSTPTCLHPPPILYRELQTGALFGQWRQGAGSCVVIPPARAGREGGMKEPIMSRKPRPEQPILGLKMKWAGIVAR</sequence>
<reference evidence="3" key="1">
    <citation type="submission" date="2025-08" db="UniProtKB">
        <authorList>
            <consortium name="RefSeq"/>
        </authorList>
    </citation>
    <scope>IDENTIFICATION</scope>
    <source>
        <tissue evidence="3">Kidney</tissue>
    </source>
</reference>
<organism evidence="2 3">
    <name type="scientific">Pteropus vampyrus</name>
    <name type="common">Large flying fox</name>
    <dbReference type="NCBI Taxonomy" id="132908"/>
    <lineage>
        <taxon>Eukaryota</taxon>
        <taxon>Metazoa</taxon>
        <taxon>Chordata</taxon>
        <taxon>Craniata</taxon>
        <taxon>Vertebrata</taxon>
        <taxon>Euteleostomi</taxon>
        <taxon>Mammalia</taxon>
        <taxon>Eutheria</taxon>
        <taxon>Laurasiatheria</taxon>
        <taxon>Chiroptera</taxon>
        <taxon>Yinpterochiroptera</taxon>
        <taxon>Pteropodoidea</taxon>
        <taxon>Pteropodidae</taxon>
        <taxon>Pteropodinae</taxon>
        <taxon>Pteropus</taxon>
    </lineage>
</organism>
<evidence type="ECO:0000313" key="3">
    <source>
        <dbReference type="RefSeq" id="XP_023386142.1"/>
    </source>
</evidence>
<dbReference type="RefSeq" id="XP_023386142.1">
    <property type="nucleotide sequence ID" value="XM_023530374.1"/>
</dbReference>
<name>A0A6P6CFD5_PTEVA</name>
<evidence type="ECO:0000313" key="2">
    <source>
        <dbReference type="Proteomes" id="UP000515202"/>
    </source>
</evidence>
<evidence type="ECO:0000256" key="1">
    <source>
        <dbReference type="SAM" id="MobiDB-lite"/>
    </source>
</evidence>
<accession>A0A6P6CFD5</accession>
<proteinExistence type="predicted"/>
<feature type="compositionally biased region" description="Pro residues" evidence="1">
    <location>
        <begin position="62"/>
        <end position="81"/>
    </location>
</feature>